<evidence type="ECO:0000256" key="5">
    <source>
        <dbReference type="SAM" id="MobiDB-lite"/>
    </source>
</evidence>
<feature type="domain" description="FYVE-type" evidence="6">
    <location>
        <begin position="175"/>
        <end position="239"/>
    </location>
</feature>
<dbReference type="InterPro" id="IPR000306">
    <property type="entry name" value="Znf_FYVE"/>
</dbReference>
<dbReference type="EMBL" id="JARPMG010000002">
    <property type="protein sequence ID" value="KAJ8102748.1"/>
    <property type="molecule type" value="Genomic_DNA"/>
</dbReference>
<dbReference type="GO" id="GO:0032266">
    <property type="term" value="F:phosphatidylinositol-3-phosphate binding"/>
    <property type="evidence" value="ECO:0007669"/>
    <property type="project" value="UniProtKB-ARBA"/>
</dbReference>
<dbReference type="PANTHER" id="PTHR39490">
    <property type="entry name" value="ARRESTIN DOMAIN-CONTAINING PROTEIN D"/>
    <property type="match status" value="1"/>
</dbReference>
<dbReference type="InterPro" id="IPR052113">
    <property type="entry name" value="FYVE-type_Zinc_Finger"/>
</dbReference>
<evidence type="ECO:0000256" key="1">
    <source>
        <dbReference type="ARBA" id="ARBA00022723"/>
    </source>
</evidence>
<proteinExistence type="predicted"/>
<evidence type="ECO:0000256" key="4">
    <source>
        <dbReference type="PROSITE-ProRule" id="PRU00091"/>
    </source>
</evidence>
<keyword evidence="2 4" id="KW-0863">Zinc-finger</keyword>
<gene>
    <name evidence="7" type="ORF">POJ06DRAFT_245531</name>
</gene>
<dbReference type="InterPro" id="IPR011011">
    <property type="entry name" value="Znf_FYVE_PHD"/>
</dbReference>
<comment type="caution">
    <text evidence="7">The sequence shown here is derived from an EMBL/GenBank/DDBJ whole genome shotgun (WGS) entry which is preliminary data.</text>
</comment>
<evidence type="ECO:0000313" key="7">
    <source>
        <dbReference type="EMBL" id="KAJ8102748.1"/>
    </source>
</evidence>
<dbReference type="CDD" id="cd15760">
    <property type="entry name" value="FYVE_scVPS27p_like"/>
    <property type="match status" value="1"/>
</dbReference>
<dbReference type="SMART" id="SM00064">
    <property type="entry name" value="FYVE"/>
    <property type="match status" value="1"/>
</dbReference>
<dbReference type="GeneID" id="80881828"/>
<dbReference type="AlphaFoldDB" id="A0AAD7QWG9"/>
<evidence type="ECO:0000313" key="8">
    <source>
        <dbReference type="Proteomes" id="UP001217417"/>
    </source>
</evidence>
<evidence type="ECO:0000256" key="2">
    <source>
        <dbReference type="ARBA" id="ARBA00022771"/>
    </source>
</evidence>
<protein>
    <recommendedName>
        <fullName evidence="6">FYVE-type domain-containing protein</fullName>
    </recommendedName>
</protein>
<dbReference type="Pfam" id="PF01363">
    <property type="entry name" value="FYVE"/>
    <property type="match status" value="1"/>
</dbReference>
<dbReference type="RefSeq" id="XP_056046198.1">
    <property type="nucleotide sequence ID" value="XM_056186662.1"/>
</dbReference>
<sequence>MVALASSALQSTDPALYSRYQFQFQFQSQFQHHPSASSPPRPNYAAGLRTPTLSSHPSSTSIMTTSAATNISSSATTAPRQISPSASSTSSASSILTTSPTTQTSTSPTSTRSFITPPPPPPPHLRSLKKPLYRPAVLRYGTSLKVNGEDWSQQLFWGQIPPVIGPPRRTHWVPDDNVNDCRSCHKSFTFWDRRHHCRRCGHIFCAAHSSHLLRLDQNCNFHPSGTLSRTCDSCATDFSRNVIEALNSQGATAGTSASVAALDNINRITNMVRNSAGGRLPFDDVSDDEFDRTSTSNASTPTVVDRSGSSYFYGSGGSTTPEVLEGLPAPFPAHDVLADSSSQLSREIQLHVQQQLGGGRLTIPQQAKSDMPLGTPSDRTGSYVPTDWNWSTF</sequence>
<keyword evidence="3" id="KW-0862">Zinc</keyword>
<keyword evidence="8" id="KW-1185">Reference proteome</keyword>
<accession>A0AAD7QWG9</accession>
<dbReference type="PROSITE" id="PS50178">
    <property type="entry name" value="ZF_FYVE"/>
    <property type="match status" value="1"/>
</dbReference>
<feature type="compositionally biased region" description="Low complexity" evidence="5">
    <location>
        <begin position="50"/>
        <end position="115"/>
    </location>
</feature>
<name>A0AAD7QWG9_9ASCO</name>
<reference evidence="7" key="1">
    <citation type="submission" date="2023-03" db="EMBL/GenBank/DDBJ databases">
        <title>Near-Complete genome sequence of Lipomyces tetrasporous NRRL Y-64009, an oleaginous yeast capable of growing on lignocellulosic hydrolysates.</title>
        <authorList>
            <consortium name="Lawrence Berkeley National Laboratory"/>
            <person name="Jagtap S.S."/>
            <person name="Liu J.-J."/>
            <person name="Walukiewicz H.E."/>
            <person name="Pangilinan J."/>
            <person name="Lipzen A."/>
            <person name="Ahrendt S."/>
            <person name="Koriabine M."/>
            <person name="Cobaugh K."/>
            <person name="Salamov A."/>
            <person name="Yoshinaga Y."/>
            <person name="Ng V."/>
            <person name="Daum C."/>
            <person name="Grigoriev I.V."/>
            <person name="Slininger P.J."/>
            <person name="Dien B.S."/>
            <person name="Jin Y.-S."/>
            <person name="Rao C.V."/>
        </authorList>
    </citation>
    <scope>NUCLEOTIDE SEQUENCE</scope>
    <source>
        <strain evidence="7">NRRL Y-64009</strain>
    </source>
</reference>
<dbReference type="SUPFAM" id="SSF57903">
    <property type="entry name" value="FYVE/PHD zinc finger"/>
    <property type="match status" value="1"/>
</dbReference>
<dbReference type="PANTHER" id="PTHR39490:SF8">
    <property type="entry name" value="ZINC FINGER FYVE DOMAIN-CONTAINING PROTEIN 21"/>
    <property type="match status" value="1"/>
</dbReference>
<dbReference type="Gene3D" id="3.30.40.10">
    <property type="entry name" value="Zinc/RING finger domain, C3HC4 (zinc finger)"/>
    <property type="match status" value="1"/>
</dbReference>
<organism evidence="7 8">
    <name type="scientific">Lipomyces tetrasporus</name>
    <dbReference type="NCBI Taxonomy" id="54092"/>
    <lineage>
        <taxon>Eukaryota</taxon>
        <taxon>Fungi</taxon>
        <taxon>Dikarya</taxon>
        <taxon>Ascomycota</taxon>
        <taxon>Saccharomycotina</taxon>
        <taxon>Lipomycetes</taxon>
        <taxon>Lipomycetales</taxon>
        <taxon>Lipomycetaceae</taxon>
        <taxon>Lipomyces</taxon>
    </lineage>
</organism>
<dbReference type="InterPro" id="IPR017455">
    <property type="entry name" value="Znf_FYVE-rel"/>
</dbReference>
<evidence type="ECO:0000259" key="6">
    <source>
        <dbReference type="PROSITE" id="PS50178"/>
    </source>
</evidence>
<feature type="region of interest" description="Disordered" evidence="5">
    <location>
        <begin position="31"/>
        <end position="130"/>
    </location>
</feature>
<dbReference type="InterPro" id="IPR013083">
    <property type="entry name" value="Znf_RING/FYVE/PHD"/>
</dbReference>
<evidence type="ECO:0000256" key="3">
    <source>
        <dbReference type="ARBA" id="ARBA00022833"/>
    </source>
</evidence>
<keyword evidence="1" id="KW-0479">Metal-binding</keyword>
<dbReference type="Proteomes" id="UP001217417">
    <property type="component" value="Unassembled WGS sequence"/>
</dbReference>
<dbReference type="GO" id="GO:0008270">
    <property type="term" value="F:zinc ion binding"/>
    <property type="evidence" value="ECO:0007669"/>
    <property type="project" value="UniProtKB-KW"/>
</dbReference>